<dbReference type="EMBL" id="QGDO01000002">
    <property type="protein sequence ID" value="PWJ42723.1"/>
    <property type="molecule type" value="Genomic_DNA"/>
</dbReference>
<feature type="active site" evidence="3">
    <location>
        <position position="231"/>
    </location>
</feature>
<dbReference type="SUPFAM" id="SSF53328">
    <property type="entry name" value="Formyltransferase"/>
    <property type="match status" value="1"/>
</dbReference>
<evidence type="ECO:0000313" key="7">
    <source>
        <dbReference type="EMBL" id="PWJ42723.1"/>
    </source>
</evidence>
<dbReference type="PANTHER" id="PTHR42706">
    <property type="entry name" value="FORMYLTETRAHYDROFOLATE DEFORMYLASE"/>
    <property type="match status" value="1"/>
</dbReference>
<feature type="domain" description="ACT" evidence="6">
    <location>
        <begin position="8"/>
        <end position="58"/>
    </location>
</feature>
<dbReference type="PANTHER" id="PTHR42706:SF1">
    <property type="entry name" value="FORMYLTETRAHYDROFOLATE DEFORMYLASE 2, MITOCHONDRIAL"/>
    <property type="match status" value="1"/>
</dbReference>
<dbReference type="InterPro" id="IPR045865">
    <property type="entry name" value="ACT-like_dom_sf"/>
</dbReference>
<evidence type="ECO:0000259" key="6">
    <source>
        <dbReference type="Pfam" id="PF01842"/>
    </source>
</evidence>
<keyword evidence="1 3" id="KW-0554">One-carbon metabolism</keyword>
<dbReference type="Gene3D" id="3.40.50.170">
    <property type="entry name" value="Formyl transferase, N-terminal domain"/>
    <property type="match status" value="1"/>
</dbReference>
<dbReference type="Proteomes" id="UP000245535">
    <property type="component" value="Unassembled WGS sequence"/>
</dbReference>
<comment type="function">
    <text evidence="3">Catalyzes the hydrolysis of 10-formyltetrahydrofolate (formyl-FH4) to formate and tetrahydrofolate (FH4).</text>
</comment>
<dbReference type="RefSeq" id="WP_109616852.1">
    <property type="nucleotide sequence ID" value="NZ_QGDO01000002.1"/>
</dbReference>
<dbReference type="InterPro" id="IPR002912">
    <property type="entry name" value="ACT_dom"/>
</dbReference>
<dbReference type="GO" id="GO:0006189">
    <property type="term" value="P:'de novo' IMP biosynthetic process"/>
    <property type="evidence" value="ECO:0007669"/>
    <property type="project" value="UniProtKB-UniRule"/>
</dbReference>
<comment type="similarity">
    <text evidence="3">Belongs to the PurU family.</text>
</comment>
<reference evidence="7 8" key="1">
    <citation type="submission" date="2018-03" db="EMBL/GenBank/DDBJ databases">
        <title>Genomic Encyclopedia of Archaeal and Bacterial Type Strains, Phase II (KMG-II): from individual species to whole genera.</title>
        <authorList>
            <person name="Goeker M."/>
        </authorList>
    </citation>
    <scope>NUCLEOTIDE SEQUENCE [LARGE SCALE GENOMIC DNA]</scope>
    <source>
        <strain evidence="7 8">DSM 28229</strain>
    </source>
</reference>
<dbReference type="CDD" id="cd08648">
    <property type="entry name" value="FMT_core_Formyl-FH4-Hydrolase_C"/>
    <property type="match status" value="1"/>
</dbReference>
<evidence type="ECO:0000313" key="8">
    <source>
        <dbReference type="Proteomes" id="UP000245535"/>
    </source>
</evidence>
<dbReference type="UniPathway" id="UPA00074">
    <property type="reaction ID" value="UER00170"/>
</dbReference>
<dbReference type="AlphaFoldDB" id="A0A315ZC99"/>
<dbReference type="InterPro" id="IPR044074">
    <property type="entry name" value="PurU_ACT"/>
</dbReference>
<dbReference type="SUPFAM" id="SSF55021">
    <property type="entry name" value="ACT-like"/>
    <property type="match status" value="1"/>
</dbReference>
<dbReference type="InterPro" id="IPR002376">
    <property type="entry name" value="Formyl_transf_N"/>
</dbReference>
<dbReference type="EC" id="3.5.1.10" evidence="3 4"/>
<dbReference type="GO" id="GO:0008864">
    <property type="term" value="F:formyltetrahydrofolate deformylase activity"/>
    <property type="evidence" value="ECO:0007669"/>
    <property type="project" value="UniProtKB-UniRule"/>
</dbReference>
<dbReference type="Pfam" id="PF01842">
    <property type="entry name" value="ACT"/>
    <property type="match status" value="1"/>
</dbReference>
<dbReference type="Gene3D" id="3.30.70.260">
    <property type="match status" value="1"/>
</dbReference>
<keyword evidence="8" id="KW-1185">Reference proteome</keyword>
<evidence type="ECO:0000256" key="1">
    <source>
        <dbReference type="ARBA" id="ARBA00022563"/>
    </source>
</evidence>
<dbReference type="NCBIfam" id="TIGR00655">
    <property type="entry name" value="PurU"/>
    <property type="match status" value="1"/>
</dbReference>
<dbReference type="PIRSF" id="PIRSF036480">
    <property type="entry name" value="FormyFH4_hydr"/>
    <property type="match status" value="1"/>
</dbReference>
<dbReference type="InterPro" id="IPR036477">
    <property type="entry name" value="Formyl_transf_N_sf"/>
</dbReference>
<gene>
    <name evidence="3" type="primary">purU</name>
    <name evidence="7" type="ORF">BC781_102268</name>
</gene>
<dbReference type="GO" id="GO:0006730">
    <property type="term" value="P:one-carbon metabolic process"/>
    <property type="evidence" value="ECO:0007669"/>
    <property type="project" value="UniProtKB-KW"/>
</dbReference>
<organism evidence="7 8">
    <name type="scientific">Sediminitomix flava</name>
    <dbReference type="NCBI Taxonomy" id="379075"/>
    <lineage>
        <taxon>Bacteria</taxon>
        <taxon>Pseudomonadati</taxon>
        <taxon>Bacteroidota</taxon>
        <taxon>Cytophagia</taxon>
        <taxon>Cytophagales</taxon>
        <taxon>Flammeovirgaceae</taxon>
        <taxon>Sediminitomix</taxon>
    </lineage>
</organism>
<sequence>MQQSETAILLMHCADQAGIVTAVTSFIHENRGNIIYLDQHVDRDQDRFFMRIEFDYDQFIIPKKKLHDYFNTLVATRYQMSFELHFSSHTPRMAVFVSKMSHCLYDILYRMESGEWKVEIPVIVGNHPQLEKIAKRFDIPFEYVPITKETKEEAEAKQLELMEKYNVDFIVLARYMQIITPKFLEKFPLKIINIHHSFLPAFVGAKPYHAAHNRGVKLIGATSHYVTEDLDAGPIIEQDIAKISHADEVKDLIRKGKDVEKIVLSRAIWYHINHKLLAFQNRTVIFE</sequence>
<evidence type="ECO:0000256" key="2">
    <source>
        <dbReference type="ARBA" id="ARBA00022801"/>
    </source>
</evidence>
<feature type="domain" description="Formyl transferase N-terminal" evidence="5">
    <location>
        <begin position="92"/>
        <end position="268"/>
    </location>
</feature>
<comment type="pathway">
    <text evidence="3">Purine metabolism; IMP biosynthesis via de novo pathway; formate from 10-formyl-5,6,7,8-tetrahydrofolate: step 1/1.</text>
</comment>
<keyword evidence="2 3" id="KW-0378">Hydrolase</keyword>
<keyword evidence="3" id="KW-0658">Purine biosynthesis</keyword>
<dbReference type="Pfam" id="PF00551">
    <property type="entry name" value="Formyl_trans_N"/>
    <property type="match status" value="1"/>
</dbReference>
<comment type="catalytic activity">
    <reaction evidence="3">
        <text>(6R)-10-formyltetrahydrofolate + H2O = (6S)-5,6,7,8-tetrahydrofolate + formate + H(+)</text>
        <dbReference type="Rhea" id="RHEA:19833"/>
        <dbReference type="ChEBI" id="CHEBI:15377"/>
        <dbReference type="ChEBI" id="CHEBI:15378"/>
        <dbReference type="ChEBI" id="CHEBI:15740"/>
        <dbReference type="ChEBI" id="CHEBI:57453"/>
        <dbReference type="ChEBI" id="CHEBI:195366"/>
        <dbReference type="EC" id="3.5.1.10"/>
    </reaction>
</comment>
<accession>A0A315ZC99</accession>
<dbReference type="CDD" id="cd04875">
    <property type="entry name" value="ACT_F4HF-DF"/>
    <property type="match status" value="1"/>
</dbReference>
<evidence type="ECO:0000256" key="3">
    <source>
        <dbReference type="HAMAP-Rule" id="MF_01927"/>
    </source>
</evidence>
<dbReference type="NCBIfam" id="NF004684">
    <property type="entry name" value="PRK06027.1"/>
    <property type="match status" value="1"/>
</dbReference>
<dbReference type="PRINTS" id="PR01575">
    <property type="entry name" value="FFH4HYDRLASE"/>
</dbReference>
<dbReference type="HAMAP" id="MF_01927">
    <property type="entry name" value="PurU"/>
    <property type="match status" value="1"/>
</dbReference>
<dbReference type="OrthoDB" id="9806170at2"/>
<comment type="caution">
    <text evidence="7">The sequence shown here is derived from an EMBL/GenBank/DDBJ whole genome shotgun (WGS) entry which is preliminary data.</text>
</comment>
<dbReference type="InterPro" id="IPR004810">
    <property type="entry name" value="PurU"/>
</dbReference>
<name>A0A315ZC99_SEDFL</name>
<dbReference type="InterPro" id="IPR041729">
    <property type="entry name" value="Formyl-FH4-Hydrolase_C"/>
</dbReference>
<evidence type="ECO:0000259" key="5">
    <source>
        <dbReference type="Pfam" id="PF00551"/>
    </source>
</evidence>
<protein>
    <recommendedName>
        <fullName evidence="3 4">Formyltetrahydrofolate deformylase</fullName>
        <ecNumber evidence="3 4">3.5.1.10</ecNumber>
    </recommendedName>
    <alternativeName>
        <fullName evidence="3">Formyl-FH(4) hydrolase</fullName>
    </alternativeName>
</protein>
<evidence type="ECO:0000256" key="4">
    <source>
        <dbReference type="NCBIfam" id="TIGR00655"/>
    </source>
</evidence>
<proteinExistence type="inferred from homology"/>